<organism evidence="1 2">
    <name type="scientific">Paramecium sonneborni</name>
    <dbReference type="NCBI Taxonomy" id="65129"/>
    <lineage>
        <taxon>Eukaryota</taxon>
        <taxon>Sar</taxon>
        <taxon>Alveolata</taxon>
        <taxon>Ciliophora</taxon>
        <taxon>Intramacronucleata</taxon>
        <taxon>Oligohymenophorea</taxon>
        <taxon>Peniculida</taxon>
        <taxon>Parameciidae</taxon>
        <taxon>Paramecium</taxon>
    </lineage>
</organism>
<name>A0A8S1R3K5_9CILI</name>
<evidence type="ECO:0000313" key="1">
    <source>
        <dbReference type="EMBL" id="CAD8121190.1"/>
    </source>
</evidence>
<sequence length="82" mass="9791">MFTYRKKIFQIQIELMLKINQEIGDMNKSFLQMRGITKKHILQIKNQNGPSQHHKMCKHFIIINSNLLEAEERIKISLIQLL</sequence>
<accession>A0A8S1R3K5</accession>
<reference evidence="1" key="1">
    <citation type="submission" date="2021-01" db="EMBL/GenBank/DDBJ databases">
        <authorList>
            <consortium name="Genoscope - CEA"/>
            <person name="William W."/>
        </authorList>
    </citation>
    <scope>NUCLEOTIDE SEQUENCE</scope>
</reference>
<evidence type="ECO:0000313" key="2">
    <source>
        <dbReference type="Proteomes" id="UP000692954"/>
    </source>
</evidence>
<gene>
    <name evidence="1" type="ORF">PSON_ATCC_30995.1.T1300120</name>
</gene>
<protein>
    <submittedName>
        <fullName evidence="1">Uncharacterized protein</fullName>
    </submittedName>
</protein>
<comment type="caution">
    <text evidence="1">The sequence shown here is derived from an EMBL/GenBank/DDBJ whole genome shotgun (WGS) entry which is preliminary data.</text>
</comment>
<dbReference type="AlphaFoldDB" id="A0A8S1R3K5"/>
<proteinExistence type="predicted"/>
<dbReference type="Proteomes" id="UP000692954">
    <property type="component" value="Unassembled WGS sequence"/>
</dbReference>
<keyword evidence="2" id="KW-1185">Reference proteome</keyword>
<dbReference type="EMBL" id="CAJJDN010000130">
    <property type="protein sequence ID" value="CAD8121190.1"/>
    <property type="molecule type" value="Genomic_DNA"/>
</dbReference>